<dbReference type="EMBL" id="KE148150">
    <property type="protein sequence ID" value="EPE07771.1"/>
    <property type="molecule type" value="Genomic_DNA"/>
</dbReference>
<feature type="domain" description="BHLH" evidence="7">
    <location>
        <begin position="411"/>
        <end position="462"/>
    </location>
</feature>
<dbReference type="HOGENOM" id="CLU_034677_0_0_1"/>
<dbReference type="Proteomes" id="UP000016923">
    <property type="component" value="Unassembled WGS sequence"/>
</dbReference>
<dbReference type="PROSITE" id="PS50888">
    <property type="entry name" value="BHLH"/>
    <property type="match status" value="1"/>
</dbReference>
<dbReference type="PANTHER" id="PTHR15741">
    <property type="entry name" value="BASIC HELIX-LOOP-HELIX ZIP TRANSCRIPTION FACTOR"/>
    <property type="match status" value="1"/>
</dbReference>
<evidence type="ECO:0000256" key="6">
    <source>
        <dbReference type="SAM" id="MobiDB-lite"/>
    </source>
</evidence>
<dbReference type="InterPro" id="IPR036638">
    <property type="entry name" value="HLH_DNA-bd_sf"/>
</dbReference>
<protein>
    <submittedName>
        <fullName evidence="8">Bhlh family transcription factor</fullName>
    </submittedName>
</protein>
<reference evidence="8 9" key="1">
    <citation type="journal article" date="2013" name="BMC Genomics">
        <title>The genome and transcriptome of the pine saprophyte Ophiostoma piceae, and a comparison with the bark beetle-associated pine pathogen Grosmannia clavigera.</title>
        <authorList>
            <person name="Haridas S."/>
            <person name="Wang Y."/>
            <person name="Lim L."/>
            <person name="Massoumi Alamouti S."/>
            <person name="Jackman S."/>
            <person name="Docking R."/>
            <person name="Robertson G."/>
            <person name="Birol I."/>
            <person name="Bohlmann J."/>
            <person name="Breuil C."/>
        </authorList>
    </citation>
    <scope>NUCLEOTIDE SEQUENCE [LARGE SCALE GENOMIC DNA]</scope>
    <source>
        <strain evidence="8 9">UAMH 11346</strain>
    </source>
</reference>
<proteinExistence type="predicted"/>
<feature type="compositionally biased region" description="Basic and acidic residues" evidence="6">
    <location>
        <begin position="402"/>
        <end position="422"/>
    </location>
</feature>
<dbReference type="InterPro" id="IPR052207">
    <property type="entry name" value="Max-like/E-box_TFs"/>
</dbReference>
<evidence type="ECO:0000313" key="9">
    <source>
        <dbReference type="Proteomes" id="UP000016923"/>
    </source>
</evidence>
<dbReference type="GO" id="GO:0000978">
    <property type="term" value="F:RNA polymerase II cis-regulatory region sequence-specific DNA binding"/>
    <property type="evidence" value="ECO:0007669"/>
    <property type="project" value="TreeGrafter"/>
</dbReference>
<name>S3C792_OPHP1</name>
<evidence type="ECO:0000313" key="8">
    <source>
        <dbReference type="EMBL" id="EPE07771.1"/>
    </source>
</evidence>
<keyword evidence="4" id="KW-0804">Transcription</keyword>
<feature type="region of interest" description="Disordered" evidence="6">
    <location>
        <begin position="267"/>
        <end position="422"/>
    </location>
</feature>
<feature type="compositionally biased region" description="Polar residues" evidence="6">
    <location>
        <begin position="369"/>
        <end position="391"/>
    </location>
</feature>
<keyword evidence="5" id="KW-0539">Nucleus</keyword>
<evidence type="ECO:0000256" key="4">
    <source>
        <dbReference type="ARBA" id="ARBA00023163"/>
    </source>
</evidence>
<dbReference type="GO" id="GO:0000981">
    <property type="term" value="F:DNA-binding transcription factor activity, RNA polymerase II-specific"/>
    <property type="evidence" value="ECO:0007669"/>
    <property type="project" value="TreeGrafter"/>
</dbReference>
<feature type="compositionally biased region" description="Polar residues" evidence="6">
    <location>
        <begin position="352"/>
        <end position="361"/>
    </location>
</feature>
<dbReference type="InterPro" id="IPR011598">
    <property type="entry name" value="bHLH_dom"/>
</dbReference>
<dbReference type="CDD" id="cd11404">
    <property type="entry name" value="bHLHzip_Mlx_like"/>
    <property type="match status" value="1"/>
</dbReference>
<keyword evidence="2" id="KW-0805">Transcription regulation</keyword>
<accession>S3C792</accession>
<dbReference type="SUPFAM" id="SSF47459">
    <property type="entry name" value="HLH, helix-loop-helix DNA-binding domain"/>
    <property type="match status" value="1"/>
</dbReference>
<evidence type="ECO:0000256" key="3">
    <source>
        <dbReference type="ARBA" id="ARBA00023125"/>
    </source>
</evidence>
<keyword evidence="9" id="KW-1185">Reference proteome</keyword>
<dbReference type="SMART" id="SM00353">
    <property type="entry name" value="HLH"/>
    <property type="match status" value="1"/>
</dbReference>
<dbReference type="AlphaFoldDB" id="S3C792"/>
<keyword evidence="3" id="KW-0238">DNA-binding</keyword>
<evidence type="ECO:0000256" key="1">
    <source>
        <dbReference type="ARBA" id="ARBA00004123"/>
    </source>
</evidence>
<dbReference type="Pfam" id="PF00010">
    <property type="entry name" value="HLH"/>
    <property type="match status" value="1"/>
</dbReference>
<dbReference type="OrthoDB" id="5778525at2759"/>
<evidence type="ECO:0000259" key="7">
    <source>
        <dbReference type="PROSITE" id="PS50888"/>
    </source>
</evidence>
<comment type="subcellular location">
    <subcellularLocation>
        <location evidence="1">Nucleus</location>
    </subcellularLocation>
</comment>
<dbReference type="GO" id="GO:0005634">
    <property type="term" value="C:nucleus"/>
    <property type="evidence" value="ECO:0007669"/>
    <property type="project" value="UniProtKB-SubCell"/>
</dbReference>
<feature type="compositionally biased region" description="Polar residues" evidence="6">
    <location>
        <begin position="233"/>
        <end position="251"/>
    </location>
</feature>
<dbReference type="eggNOG" id="ENOG502S8TF">
    <property type="taxonomic scope" value="Eukaryota"/>
</dbReference>
<dbReference type="PANTHER" id="PTHR15741:SF27">
    <property type="entry name" value="TRANSCRIPTION FACTOR AP-4"/>
    <property type="match status" value="1"/>
</dbReference>
<evidence type="ECO:0000256" key="2">
    <source>
        <dbReference type="ARBA" id="ARBA00023015"/>
    </source>
</evidence>
<dbReference type="GO" id="GO:0046983">
    <property type="term" value="F:protein dimerization activity"/>
    <property type="evidence" value="ECO:0007669"/>
    <property type="project" value="InterPro"/>
</dbReference>
<dbReference type="STRING" id="1262450.S3C792"/>
<organism evidence="8 9">
    <name type="scientific">Ophiostoma piceae (strain UAMH 11346)</name>
    <name type="common">Sap stain fungus</name>
    <dbReference type="NCBI Taxonomy" id="1262450"/>
    <lineage>
        <taxon>Eukaryota</taxon>
        <taxon>Fungi</taxon>
        <taxon>Dikarya</taxon>
        <taxon>Ascomycota</taxon>
        <taxon>Pezizomycotina</taxon>
        <taxon>Sordariomycetes</taxon>
        <taxon>Sordariomycetidae</taxon>
        <taxon>Ophiostomatales</taxon>
        <taxon>Ophiostomataceae</taxon>
        <taxon>Ophiostoma</taxon>
    </lineage>
</organism>
<dbReference type="VEuPathDB" id="FungiDB:F503_00493"/>
<gene>
    <name evidence="8" type="ORF">F503_00493</name>
</gene>
<dbReference type="Gene3D" id="4.10.280.10">
    <property type="entry name" value="Helix-loop-helix DNA-binding domain"/>
    <property type="match status" value="1"/>
</dbReference>
<feature type="region of interest" description="Disordered" evidence="6">
    <location>
        <begin position="233"/>
        <end position="252"/>
    </location>
</feature>
<evidence type="ECO:0000256" key="5">
    <source>
        <dbReference type="ARBA" id="ARBA00023242"/>
    </source>
</evidence>
<sequence>MASGRQPEDDLPSFFGYEFPLPQNAPHPAGAPLLSDNERSALDDWLQIFMGNAGPMDNNLSLDPIHSENWNDMPPHFGYQTRPTNLAAQYHNSNLMMQNGGQQTLDPSHMSPTTLLQAASHMAGPQMAARHASIANPMGAGANAPLGLHLGGASSPTARAFPGADMGAGVASFNLAAAADGQAAHRPELQWGTDQSFRHKQFIPRSIKETSDAILHQKLEVMECLEVNPSAATTRQATPTFEPEPTSNGSNAVPFILKTRTTSFISNDGRAPVVETPDEMAPPRKKRKSKSAASSKGLPVAGDIDNDEDAIDGNGGYANGNGDDDDEDTANGALAKNGKPRKRKTKAAVAQSLKSSASPPNLESIPERSVSQDGNDSSGAQASGTPTSASATKRRRSAQVKPPRENLSEEQKRENHIKSEQKRRTLIKTGFEDLGILVPGLDGGSHSKSTMLMIAANYLEELLKGNKQLREEAGL</sequence>